<organism evidence="3 4">
    <name type="scientific">Emcibacter nanhaiensis</name>
    <dbReference type="NCBI Taxonomy" id="1505037"/>
    <lineage>
        <taxon>Bacteria</taxon>
        <taxon>Pseudomonadati</taxon>
        <taxon>Pseudomonadota</taxon>
        <taxon>Alphaproteobacteria</taxon>
        <taxon>Emcibacterales</taxon>
        <taxon>Emcibacteraceae</taxon>
        <taxon>Emcibacter</taxon>
    </lineage>
</organism>
<dbReference type="Pfam" id="PF01809">
    <property type="entry name" value="YidD"/>
    <property type="match status" value="1"/>
</dbReference>
<dbReference type="SMART" id="SM01234">
    <property type="entry name" value="Haemolytic"/>
    <property type="match status" value="1"/>
</dbReference>
<keyword evidence="1" id="KW-0472">Membrane</keyword>
<dbReference type="HAMAP" id="MF_00386">
    <property type="entry name" value="UPF0161_YidD"/>
    <property type="match status" value="1"/>
</dbReference>
<reference evidence="4" key="1">
    <citation type="submission" date="2019-06" db="EMBL/GenBank/DDBJ databases">
        <title>The complete genome of Emcibacter congregatus ZYLT.</title>
        <authorList>
            <person name="Zhao Z."/>
        </authorList>
    </citation>
    <scope>NUCLEOTIDE SEQUENCE [LARGE SCALE GENOMIC DNA]</scope>
    <source>
        <strain evidence="4">MCCC 1A06723</strain>
    </source>
</reference>
<dbReference type="AlphaFoldDB" id="A0A501PDA3"/>
<gene>
    <name evidence="3" type="primary">yidD</name>
    <name evidence="3" type="ORF">FIV46_17235</name>
</gene>
<dbReference type="EMBL" id="VFIY01000018">
    <property type="protein sequence ID" value="TPD57977.1"/>
    <property type="molecule type" value="Genomic_DNA"/>
</dbReference>
<feature type="compositionally biased region" description="Basic and acidic residues" evidence="2">
    <location>
        <begin position="79"/>
        <end position="90"/>
    </location>
</feature>
<dbReference type="GO" id="GO:0005886">
    <property type="term" value="C:plasma membrane"/>
    <property type="evidence" value="ECO:0007669"/>
    <property type="project" value="UniProtKB-SubCell"/>
</dbReference>
<dbReference type="NCBIfam" id="TIGR00278">
    <property type="entry name" value="membrane protein insertion efficiency factor YidD"/>
    <property type="match status" value="1"/>
</dbReference>
<accession>A0A501PDA3</accession>
<dbReference type="PANTHER" id="PTHR33383">
    <property type="entry name" value="MEMBRANE PROTEIN INSERTION EFFICIENCY FACTOR-RELATED"/>
    <property type="match status" value="1"/>
</dbReference>
<evidence type="ECO:0000256" key="2">
    <source>
        <dbReference type="SAM" id="MobiDB-lite"/>
    </source>
</evidence>
<dbReference type="InterPro" id="IPR002696">
    <property type="entry name" value="Membr_insert_effic_factor_YidD"/>
</dbReference>
<evidence type="ECO:0000313" key="4">
    <source>
        <dbReference type="Proteomes" id="UP000319148"/>
    </source>
</evidence>
<evidence type="ECO:0000313" key="3">
    <source>
        <dbReference type="EMBL" id="TPD57977.1"/>
    </source>
</evidence>
<dbReference type="Proteomes" id="UP000319148">
    <property type="component" value="Unassembled WGS sequence"/>
</dbReference>
<sequence>MRFLLDILSYFLKGLITLYKYLISPLLGPKCRYLPTCSEYAYIAIDRFGPFKGTYLAVRRILRCNPWGGHGFDPVPPKQGEEGQKADRNNCKCHAGHHGGEGRKY</sequence>
<dbReference type="PANTHER" id="PTHR33383:SF1">
    <property type="entry name" value="MEMBRANE PROTEIN INSERTION EFFICIENCY FACTOR-RELATED"/>
    <property type="match status" value="1"/>
</dbReference>
<comment type="similarity">
    <text evidence="1">Belongs to the UPF0161 family.</text>
</comment>
<comment type="caution">
    <text evidence="3">The sequence shown here is derived from an EMBL/GenBank/DDBJ whole genome shotgun (WGS) entry which is preliminary data.</text>
</comment>
<keyword evidence="1" id="KW-1003">Cell membrane</keyword>
<name>A0A501PDA3_9PROT</name>
<comment type="subcellular location">
    <subcellularLocation>
        <location evidence="1">Cell membrane</location>
        <topology evidence="1">Peripheral membrane protein</topology>
        <orientation evidence="1">Cytoplasmic side</orientation>
    </subcellularLocation>
</comment>
<proteinExistence type="inferred from homology"/>
<comment type="function">
    <text evidence="1">Could be involved in insertion of integral membrane proteins into the membrane.</text>
</comment>
<keyword evidence="4" id="KW-1185">Reference proteome</keyword>
<dbReference type="OrthoDB" id="9801753at2"/>
<evidence type="ECO:0000256" key="1">
    <source>
        <dbReference type="HAMAP-Rule" id="MF_00386"/>
    </source>
</evidence>
<protein>
    <recommendedName>
        <fullName evidence="1">Putative membrane protein insertion efficiency factor</fullName>
    </recommendedName>
</protein>
<feature type="region of interest" description="Disordered" evidence="2">
    <location>
        <begin position="73"/>
        <end position="105"/>
    </location>
</feature>